<evidence type="ECO:0000256" key="1">
    <source>
        <dbReference type="SAM" id="MobiDB-lite"/>
    </source>
</evidence>
<dbReference type="Gene3D" id="1.10.10.60">
    <property type="entry name" value="Homeodomain-like"/>
    <property type="match status" value="1"/>
</dbReference>
<feature type="domain" description="Myb/SANT-like DNA-binding" evidence="2">
    <location>
        <begin position="11"/>
        <end position="99"/>
    </location>
</feature>
<feature type="region of interest" description="Disordered" evidence="1">
    <location>
        <begin position="104"/>
        <end position="179"/>
    </location>
</feature>
<sequence length="179" mass="19932">METQGRKRAPAWSTQEMVDLIAVWGVETVQVELRSSSRNLDIYAKISRSMGEKGYTRDMQQCHVKIKELWQAYQKIREANSHSGSAPQTCCFYKELHAILGGDPTTTPKGSVHTSQESWATSGNNEKDIVEEEENGRQPSGGSILPDSQELFKTLKPIPSQDQVVAERDAGEGTLPIRL</sequence>
<dbReference type="Proteomes" id="UP000031443">
    <property type="component" value="Unassembled WGS sequence"/>
</dbReference>
<dbReference type="PANTHER" id="PTHR47595">
    <property type="entry name" value="HEAT SHOCK 70 KDA PROTEIN 14"/>
    <property type="match status" value="1"/>
</dbReference>
<name>M7ATS7_CHEMY</name>
<feature type="compositionally biased region" description="Polar residues" evidence="1">
    <location>
        <begin position="104"/>
        <end position="124"/>
    </location>
</feature>
<accession>M7ATS7</accession>
<dbReference type="InterPro" id="IPR044822">
    <property type="entry name" value="Myb_DNA-bind_4"/>
</dbReference>
<dbReference type="EMBL" id="KB581108">
    <property type="protein sequence ID" value="EMP26330.1"/>
    <property type="molecule type" value="Genomic_DNA"/>
</dbReference>
<evidence type="ECO:0000313" key="4">
    <source>
        <dbReference type="Proteomes" id="UP000031443"/>
    </source>
</evidence>
<protein>
    <submittedName>
        <fullName evidence="3">Zinc finger and SCAN domain-containing protein 29</fullName>
    </submittedName>
</protein>
<dbReference type="AlphaFoldDB" id="M7ATS7"/>
<gene>
    <name evidence="3" type="ORF">UY3_16586</name>
</gene>
<keyword evidence="4" id="KW-1185">Reference proteome</keyword>
<dbReference type="PANTHER" id="PTHR47595:SF1">
    <property type="entry name" value="MYB_SANT-LIKE DNA-BINDING DOMAIN-CONTAINING PROTEIN"/>
    <property type="match status" value="1"/>
</dbReference>
<organism evidence="3 4">
    <name type="scientific">Chelonia mydas</name>
    <name type="common">Green sea-turtle</name>
    <name type="synonym">Chelonia agassizi</name>
    <dbReference type="NCBI Taxonomy" id="8469"/>
    <lineage>
        <taxon>Eukaryota</taxon>
        <taxon>Metazoa</taxon>
        <taxon>Chordata</taxon>
        <taxon>Craniata</taxon>
        <taxon>Vertebrata</taxon>
        <taxon>Euteleostomi</taxon>
        <taxon>Archelosauria</taxon>
        <taxon>Testudinata</taxon>
        <taxon>Testudines</taxon>
        <taxon>Cryptodira</taxon>
        <taxon>Durocryptodira</taxon>
        <taxon>Americhelydia</taxon>
        <taxon>Chelonioidea</taxon>
        <taxon>Cheloniidae</taxon>
        <taxon>Chelonia</taxon>
    </lineage>
</organism>
<proteinExistence type="predicted"/>
<reference evidence="4" key="1">
    <citation type="journal article" date="2013" name="Nat. Genet.">
        <title>The draft genomes of soft-shell turtle and green sea turtle yield insights into the development and evolution of the turtle-specific body plan.</title>
        <authorList>
            <person name="Wang Z."/>
            <person name="Pascual-Anaya J."/>
            <person name="Zadissa A."/>
            <person name="Li W."/>
            <person name="Niimura Y."/>
            <person name="Huang Z."/>
            <person name="Li C."/>
            <person name="White S."/>
            <person name="Xiong Z."/>
            <person name="Fang D."/>
            <person name="Wang B."/>
            <person name="Ming Y."/>
            <person name="Chen Y."/>
            <person name="Zheng Y."/>
            <person name="Kuraku S."/>
            <person name="Pignatelli M."/>
            <person name="Herrero J."/>
            <person name="Beal K."/>
            <person name="Nozawa M."/>
            <person name="Li Q."/>
            <person name="Wang J."/>
            <person name="Zhang H."/>
            <person name="Yu L."/>
            <person name="Shigenobu S."/>
            <person name="Wang J."/>
            <person name="Liu J."/>
            <person name="Flicek P."/>
            <person name="Searle S."/>
            <person name="Wang J."/>
            <person name="Kuratani S."/>
            <person name="Yin Y."/>
            <person name="Aken B."/>
            <person name="Zhang G."/>
            <person name="Irie N."/>
        </authorList>
    </citation>
    <scope>NUCLEOTIDE SEQUENCE [LARGE SCALE GENOMIC DNA]</scope>
</reference>
<evidence type="ECO:0000259" key="2">
    <source>
        <dbReference type="Pfam" id="PF13837"/>
    </source>
</evidence>
<dbReference type="Pfam" id="PF13837">
    <property type="entry name" value="Myb_DNA-bind_4"/>
    <property type="match status" value="1"/>
</dbReference>
<evidence type="ECO:0000313" key="3">
    <source>
        <dbReference type="EMBL" id="EMP26330.1"/>
    </source>
</evidence>